<reference evidence="3" key="1">
    <citation type="submission" date="2022-11" db="UniProtKB">
        <authorList>
            <consortium name="WormBaseParasite"/>
        </authorList>
    </citation>
    <scope>IDENTIFICATION</scope>
</reference>
<feature type="compositionally biased region" description="Polar residues" evidence="1">
    <location>
        <begin position="1"/>
        <end position="13"/>
    </location>
</feature>
<feature type="region of interest" description="Disordered" evidence="1">
    <location>
        <begin position="1"/>
        <end position="78"/>
    </location>
</feature>
<evidence type="ECO:0000313" key="2">
    <source>
        <dbReference type="Proteomes" id="UP000887577"/>
    </source>
</evidence>
<feature type="compositionally biased region" description="Low complexity" evidence="1">
    <location>
        <begin position="15"/>
        <end position="28"/>
    </location>
</feature>
<proteinExistence type="predicted"/>
<evidence type="ECO:0000313" key="3">
    <source>
        <dbReference type="WBParaSite" id="PSU_v2.g15627.t1"/>
    </source>
</evidence>
<sequence length="164" mass="17819">MESPVANSSTVADGTSKTNPTSSNSPFTGVPSPAPPFFANPFMSPFIPQQQQQQLQQQQQAGGPNQIIPPNTLQQQMQQQFQQFAAAAAATSPMNAIDPTSMSAQNGSTDFRMNPFTGGFFLPPNQYQEMMQQYLQTLMLQAGNVPLIAPFSEVCPFLFLQSIP</sequence>
<name>A0A914YDX4_9BILA</name>
<protein>
    <submittedName>
        <fullName evidence="3">Uncharacterized protein</fullName>
    </submittedName>
</protein>
<dbReference type="Proteomes" id="UP000887577">
    <property type="component" value="Unplaced"/>
</dbReference>
<feature type="compositionally biased region" description="Low complexity" evidence="1">
    <location>
        <begin position="39"/>
        <end position="60"/>
    </location>
</feature>
<accession>A0A914YDX4</accession>
<dbReference type="AlphaFoldDB" id="A0A914YDX4"/>
<evidence type="ECO:0000256" key="1">
    <source>
        <dbReference type="SAM" id="MobiDB-lite"/>
    </source>
</evidence>
<keyword evidence="2" id="KW-1185">Reference proteome</keyword>
<dbReference type="WBParaSite" id="PSU_v2.g15627.t1">
    <property type="protein sequence ID" value="PSU_v2.g15627.t1"/>
    <property type="gene ID" value="PSU_v2.g15627"/>
</dbReference>
<organism evidence="2 3">
    <name type="scientific">Panagrolaimus superbus</name>
    <dbReference type="NCBI Taxonomy" id="310955"/>
    <lineage>
        <taxon>Eukaryota</taxon>
        <taxon>Metazoa</taxon>
        <taxon>Ecdysozoa</taxon>
        <taxon>Nematoda</taxon>
        <taxon>Chromadorea</taxon>
        <taxon>Rhabditida</taxon>
        <taxon>Tylenchina</taxon>
        <taxon>Panagrolaimomorpha</taxon>
        <taxon>Panagrolaimoidea</taxon>
        <taxon>Panagrolaimidae</taxon>
        <taxon>Panagrolaimus</taxon>
    </lineage>
</organism>